<evidence type="ECO:0008006" key="5">
    <source>
        <dbReference type="Google" id="ProtNLM"/>
    </source>
</evidence>
<name>A0ABW7SSJ4_9ACTN</name>
<feature type="compositionally biased region" description="Pro residues" evidence="1">
    <location>
        <begin position="92"/>
        <end position="104"/>
    </location>
</feature>
<organism evidence="3 4">
    <name type="scientific">Micromonospora rubida</name>
    <dbReference type="NCBI Taxonomy" id="2697657"/>
    <lineage>
        <taxon>Bacteria</taxon>
        <taxon>Bacillati</taxon>
        <taxon>Actinomycetota</taxon>
        <taxon>Actinomycetes</taxon>
        <taxon>Micromonosporales</taxon>
        <taxon>Micromonosporaceae</taxon>
        <taxon>Micromonospora</taxon>
    </lineage>
</organism>
<evidence type="ECO:0000313" key="3">
    <source>
        <dbReference type="EMBL" id="MFI0796682.1"/>
    </source>
</evidence>
<evidence type="ECO:0000313" key="4">
    <source>
        <dbReference type="Proteomes" id="UP001611075"/>
    </source>
</evidence>
<evidence type="ECO:0000256" key="2">
    <source>
        <dbReference type="SAM" id="Phobius"/>
    </source>
</evidence>
<reference evidence="3 4" key="1">
    <citation type="submission" date="2024-10" db="EMBL/GenBank/DDBJ databases">
        <title>The Natural Products Discovery Center: Release of the First 8490 Sequenced Strains for Exploring Actinobacteria Biosynthetic Diversity.</title>
        <authorList>
            <person name="Kalkreuter E."/>
            <person name="Kautsar S.A."/>
            <person name="Yang D."/>
            <person name="Bader C.D."/>
            <person name="Teijaro C.N."/>
            <person name="Fluegel L."/>
            <person name="Davis C.M."/>
            <person name="Simpson J.R."/>
            <person name="Lauterbach L."/>
            <person name="Steele A.D."/>
            <person name="Gui C."/>
            <person name="Meng S."/>
            <person name="Li G."/>
            <person name="Viehrig K."/>
            <person name="Ye F."/>
            <person name="Su P."/>
            <person name="Kiefer A.F."/>
            <person name="Nichols A."/>
            <person name="Cepeda A.J."/>
            <person name="Yan W."/>
            <person name="Fan B."/>
            <person name="Jiang Y."/>
            <person name="Adhikari A."/>
            <person name="Zheng C.-J."/>
            <person name="Schuster L."/>
            <person name="Cowan T.M."/>
            <person name="Smanski M.J."/>
            <person name="Chevrette M.G."/>
            <person name="De Carvalho L.P.S."/>
            <person name="Shen B."/>
        </authorList>
    </citation>
    <scope>NUCLEOTIDE SEQUENCE [LARGE SCALE GENOMIC DNA]</scope>
    <source>
        <strain evidence="3 4">NPDC021253</strain>
    </source>
</reference>
<accession>A0ABW7SSJ4</accession>
<feature type="transmembrane region" description="Helical" evidence="2">
    <location>
        <begin position="48"/>
        <end position="68"/>
    </location>
</feature>
<keyword evidence="2" id="KW-0472">Membrane</keyword>
<dbReference type="EMBL" id="JBIRPU010000031">
    <property type="protein sequence ID" value="MFI0796682.1"/>
    <property type="molecule type" value="Genomic_DNA"/>
</dbReference>
<dbReference type="RefSeq" id="WP_396685030.1">
    <property type="nucleotide sequence ID" value="NZ_JBIRPU010000031.1"/>
</dbReference>
<dbReference type="InterPro" id="IPR027417">
    <property type="entry name" value="P-loop_NTPase"/>
</dbReference>
<keyword evidence="4" id="KW-1185">Reference proteome</keyword>
<feature type="region of interest" description="Disordered" evidence="1">
    <location>
        <begin position="76"/>
        <end position="122"/>
    </location>
</feature>
<keyword evidence="2" id="KW-0812">Transmembrane</keyword>
<feature type="compositionally biased region" description="Basic and acidic residues" evidence="1">
    <location>
        <begin position="113"/>
        <end position="122"/>
    </location>
</feature>
<dbReference type="SUPFAM" id="SSF52540">
    <property type="entry name" value="P-loop containing nucleoside triphosphate hydrolases"/>
    <property type="match status" value="1"/>
</dbReference>
<sequence>MRTPRMLVAVAVTGVLSAATVLTGLITNEASAQQRWPGWLELVRTHPWHSLGVLALLLIGLTVVLATLPVGGTRGDAAGHAGGPTDAETGPPESPPPENPPPSPTVIEEAAPGEDRHEERRERLTRLSVGLVGRLGRRRTAYPLDLSLAELHRMDLFVPSRLVPYHERDTEAGERAVAALTARLRQGESVLLLGEPGSGKSLSLYGVALALQEADLLPIPLRALDAPEVLGSMRGSGVAPAGTDAVVLVDGLDEASELAGDGPLAAALLELLAHAPALVTSRTREYEEWVAFETTAISFDEVFVLKGWSAEIEFADYLVRLRRHGLIADPGLYRTVVASERLARLVARPLYARMLTFIGHDAATHVSSASNLYGEYLNRLSRATDFAVRGSHPGWTGQSLAVWQAAAWFVHARELPADAMPMADLHAALTQERGRGAEIRALDQVIDRRTLHGTEVGEFLHYSFYEYLLARHIRDRLLSDLSPEQAVALLRRDLTREVRHHLIGQLQELADERLGERLVGLYRQLRDEPGLDTADRLTVCNLLVYLISRTSPAAPRQLSALLHRERDEFLLSSILWALCHHRSDSALSRFFSLLQYDPVFRACSRGYVLYYYGDVRPGRPPFLDVPPHLPHERTSNRVLAMFDSPTFQAIPAQRRYVDLYTFMDIYLVRHERISGHSLSTLRAAVDALSGQGLARQMEEQLSEMLQVISGRPTPGANPISFVE</sequence>
<dbReference type="Proteomes" id="UP001611075">
    <property type="component" value="Unassembled WGS sequence"/>
</dbReference>
<protein>
    <recommendedName>
        <fullName evidence="5">AAA+ ATPase domain-containing protein</fullName>
    </recommendedName>
</protein>
<keyword evidence="2" id="KW-1133">Transmembrane helix</keyword>
<evidence type="ECO:0000256" key="1">
    <source>
        <dbReference type="SAM" id="MobiDB-lite"/>
    </source>
</evidence>
<comment type="caution">
    <text evidence="3">The sequence shown here is derived from an EMBL/GenBank/DDBJ whole genome shotgun (WGS) entry which is preliminary data.</text>
</comment>
<gene>
    <name evidence="3" type="ORF">ACH4OY_28940</name>
</gene>
<proteinExistence type="predicted"/>